<comment type="caution">
    <text evidence="2">The sequence shown here is derived from an EMBL/GenBank/DDBJ whole genome shotgun (WGS) entry which is preliminary data.</text>
</comment>
<proteinExistence type="predicted"/>
<reference evidence="2" key="1">
    <citation type="journal article" date="2019" name="Sci. Rep.">
        <title>Draft genome of Tanacetum cinerariifolium, the natural source of mosquito coil.</title>
        <authorList>
            <person name="Yamashiro T."/>
            <person name="Shiraishi A."/>
            <person name="Satake H."/>
            <person name="Nakayama K."/>
        </authorList>
    </citation>
    <scope>NUCLEOTIDE SEQUENCE</scope>
</reference>
<feature type="compositionally biased region" description="Polar residues" evidence="1">
    <location>
        <begin position="204"/>
        <end position="214"/>
    </location>
</feature>
<gene>
    <name evidence="2" type="ORF">Tci_019704</name>
</gene>
<dbReference type="AlphaFoldDB" id="A0A6L2KEC8"/>
<organism evidence="2">
    <name type="scientific">Tanacetum cinerariifolium</name>
    <name type="common">Dalmatian daisy</name>
    <name type="synonym">Chrysanthemum cinerariifolium</name>
    <dbReference type="NCBI Taxonomy" id="118510"/>
    <lineage>
        <taxon>Eukaryota</taxon>
        <taxon>Viridiplantae</taxon>
        <taxon>Streptophyta</taxon>
        <taxon>Embryophyta</taxon>
        <taxon>Tracheophyta</taxon>
        <taxon>Spermatophyta</taxon>
        <taxon>Magnoliopsida</taxon>
        <taxon>eudicotyledons</taxon>
        <taxon>Gunneridae</taxon>
        <taxon>Pentapetalae</taxon>
        <taxon>asterids</taxon>
        <taxon>campanulids</taxon>
        <taxon>Asterales</taxon>
        <taxon>Asteraceae</taxon>
        <taxon>Asteroideae</taxon>
        <taxon>Anthemideae</taxon>
        <taxon>Anthemidinae</taxon>
        <taxon>Tanacetum</taxon>
    </lineage>
</organism>
<accession>A0A6L2KEC8</accession>
<protein>
    <submittedName>
        <fullName evidence="2">Uncharacterized protein</fullName>
    </submittedName>
</protein>
<dbReference type="EMBL" id="BKCJ010002315">
    <property type="protein sequence ID" value="GEU47726.1"/>
    <property type="molecule type" value="Genomic_DNA"/>
</dbReference>
<evidence type="ECO:0000256" key="1">
    <source>
        <dbReference type="SAM" id="MobiDB-lite"/>
    </source>
</evidence>
<evidence type="ECO:0000313" key="2">
    <source>
        <dbReference type="EMBL" id="GEU47726.1"/>
    </source>
</evidence>
<name>A0A6L2KEC8_TANCI</name>
<sequence length="224" mass="25657">MPFKRLQWPIYTKILGLGSLCSVFLLIAKVALTSCEVGFKGKRWFWSGVNSKRGGEGKRKSNSIFFGGKIGLWGTDNDNYLIVDACPNAMEIWKAIKRLKQGESINVQDLETNLCWEFGNFTSQEDDEPEEQESKAHYMFMEKIQELTPDAADNFGPIFDDKPLQKVHNSDDDYNVFANERHHLEQPESVNDTYLMEQGDTYITHDSSYMSNNGEEADQDDQML</sequence>
<feature type="region of interest" description="Disordered" evidence="1">
    <location>
        <begin position="204"/>
        <end position="224"/>
    </location>
</feature>
<feature type="compositionally biased region" description="Acidic residues" evidence="1">
    <location>
        <begin position="215"/>
        <end position="224"/>
    </location>
</feature>